<name>A0A6J1MRN1_DROHY</name>
<dbReference type="AlphaFoldDB" id="A0A6J1MRN1"/>
<gene>
    <name evidence="4" type="primary">LOC111605399</name>
</gene>
<sequence>MSFQLKLNLICLLCLLIQVQAQDIPVEFPVDFPTTTVETVTELAETTTTTAAATEPAPTTTTTTETTTTDATTAATTLPTNNMPAYPTYAPPTYVPHYPIRPTSAPQFPWLWNPNDSDSEMNCYLKEQVENKYVSWTCGFNSWRPTKSCYRCCYYSYSSYAGCTKLHEGRCNNGNWAI</sequence>
<evidence type="ECO:0000313" key="3">
    <source>
        <dbReference type="Proteomes" id="UP000504633"/>
    </source>
</evidence>
<dbReference type="Proteomes" id="UP000504633">
    <property type="component" value="Unplaced"/>
</dbReference>
<dbReference type="RefSeq" id="XP_023179667.2">
    <property type="nucleotide sequence ID" value="XM_023323899.2"/>
</dbReference>
<keyword evidence="3" id="KW-1185">Reference proteome</keyword>
<dbReference type="GeneID" id="111605399"/>
<evidence type="ECO:0000313" key="4">
    <source>
        <dbReference type="RefSeq" id="XP_023179667.2"/>
    </source>
</evidence>
<evidence type="ECO:0000256" key="1">
    <source>
        <dbReference type="SAM" id="MobiDB-lite"/>
    </source>
</evidence>
<organism evidence="3 4">
    <name type="scientific">Drosophila hydei</name>
    <name type="common">Fruit fly</name>
    <dbReference type="NCBI Taxonomy" id="7224"/>
    <lineage>
        <taxon>Eukaryota</taxon>
        <taxon>Metazoa</taxon>
        <taxon>Ecdysozoa</taxon>
        <taxon>Arthropoda</taxon>
        <taxon>Hexapoda</taxon>
        <taxon>Insecta</taxon>
        <taxon>Pterygota</taxon>
        <taxon>Neoptera</taxon>
        <taxon>Endopterygota</taxon>
        <taxon>Diptera</taxon>
        <taxon>Brachycera</taxon>
        <taxon>Muscomorpha</taxon>
        <taxon>Ephydroidea</taxon>
        <taxon>Drosophilidae</taxon>
        <taxon>Drosophila</taxon>
    </lineage>
</organism>
<feature type="signal peptide" evidence="2">
    <location>
        <begin position="1"/>
        <end position="21"/>
    </location>
</feature>
<reference evidence="4" key="1">
    <citation type="submission" date="2025-08" db="UniProtKB">
        <authorList>
            <consortium name="RefSeq"/>
        </authorList>
    </citation>
    <scope>IDENTIFICATION</scope>
    <source>
        <strain evidence="4">15085-1641.00</strain>
        <tissue evidence="4">Whole body</tissue>
    </source>
</reference>
<evidence type="ECO:0000256" key="2">
    <source>
        <dbReference type="SAM" id="SignalP"/>
    </source>
</evidence>
<dbReference type="OMA" id="CYRCCYF"/>
<keyword evidence="2" id="KW-0732">Signal</keyword>
<proteinExistence type="predicted"/>
<dbReference type="KEGG" id="dhe:111605399"/>
<feature type="chain" id="PRO_5027079870" evidence="2">
    <location>
        <begin position="22"/>
        <end position="178"/>
    </location>
</feature>
<protein>
    <submittedName>
        <fullName evidence="4">Mucin-2</fullName>
    </submittedName>
</protein>
<accession>A0A6J1MRN1</accession>
<feature type="region of interest" description="Disordered" evidence="1">
    <location>
        <begin position="46"/>
        <end position="69"/>
    </location>
</feature>